<dbReference type="InterPro" id="IPR011701">
    <property type="entry name" value="MFS"/>
</dbReference>
<gene>
    <name evidence="6" type="ORF">SAMN05216290_3250</name>
</gene>
<keyword evidence="7" id="KW-1185">Reference proteome</keyword>
<feature type="transmembrane region" description="Helical" evidence="4">
    <location>
        <begin position="249"/>
        <end position="270"/>
    </location>
</feature>
<feature type="transmembrane region" description="Helical" evidence="4">
    <location>
        <begin position="75"/>
        <end position="94"/>
    </location>
</feature>
<feature type="transmembrane region" description="Helical" evidence="4">
    <location>
        <begin position="367"/>
        <end position="387"/>
    </location>
</feature>
<dbReference type="GO" id="GO:0022857">
    <property type="term" value="F:transmembrane transporter activity"/>
    <property type="evidence" value="ECO:0007669"/>
    <property type="project" value="InterPro"/>
</dbReference>
<reference evidence="7" key="1">
    <citation type="submission" date="2016-10" db="EMBL/GenBank/DDBJ databases">
        <authorList>
            <person name="Varghese N."/>
            <person name="Submissions S."/>
        </authorList>
    </citation>
    <scope>NUCLEOTIDE SEQUENCE [LARGE SCALE GENOMIC DNA]</scope>
    <source>
        <strain evidence="7">CGMCC 1.12402</strain>
    </source>
</reference>
<dbReference type="STRING" id="1267423.SAMN05216290_3250"/>
<feature type="transmembrane region" description="Helical" evidence="4">
    <location>
        <begin position="12"/>
        <end position="30"/>
    </location>
</feature>
<dbReference type="GO" id="GO:0005886">
    <property type="term" value="C:plasma membrane"/>
    <property type="evidence" value="ECO:0007669"/>
    <property type="project" value="TreeGrafter"/>
</dbReference>
<dbReference type="AlphaFoldDB" id="A0A1I0R8N9"/>
<dbReference type="Pfam" id="PF07690">
    <property type="entry name" value="MFS_1"/>
    <property type="match status" value="1"/>
</dbReference>
<feature type="transmembrane region" description="Helical" evidence="4">
    <location>
        <begin position="131"/>
        <end position="151"/>
    </location>
</feature>
<evidence type="ECO:0000313" key="7">
    <source>
        <dbReference type="Proteomes" id="UP000199437"/>
    </source>
</evidence>
<accession>A0A1I0R8N9</accession>
<proteinExistence type="predicted"/>
<evidence type="ECO:0000256" key="1">
    <source>
        <dbReference type="ARBA" id="ARBA00022692"/>
    </source>
</evidence>
<keyword evidence="3 4" id="KW-0472">Membrane</keyword>
<feature type="transmembrane region" description="Helical" evidence="4">
    <location>
        <begin position="302"/>
        <end position="321"/>
    </location>
</feature>
<dbReference type="OrthoDB" id="9781976at2"/>
<dbReference type="InterPro" id="IPR036259">
    <property type="entry name" value="MFS_trans_sf"/>
</dbReference>
<dbReference type="InterPro" id="IPR020846">
    <property type="entry name" value="MFS_dom"/>
</dbReference>
<dbReference type="Gene3D" id="1.20.1250.20">
    <property type="entry name" value="MFS general substrate transporter like domains"/>
    <property type="match status" value="1"/>
</dbReference>
<feature type="transmembrane region" description="Helical" evidence="4">
    <location>
        <begin position="163"/>
        <end position="183"/>
    </location>
</feature>
<feature type="transmembrane region" description="Helical" evidence="4">
    <location>
        <begin position="50"/>
        <end position="68"/>
    </location>
</feature>
<dbReference type="Proteomes" id="UP000199437">
    <property type="component" value="Unassembled WGS sequence"/>
</dbReference>
<dbReference type="PROSITE" id="PS50850">
    <property type="entry name" value="MFS"/>
    <property type="match status" value="1"/>
</dbReference>
<dbReference type="PANTHER" id="PTHR23521">
    <property type="entry name" value="TRANSPORTER MFS SUPERFAMILY"/>
    <property type="match status" value="1"/>
</dbReference>
<evidence type="ECO:0000256" key="3">
    <source>
        <dbReference type="ARBA" id="ARBA00023136"/>
    </source>
</evidence>
<feature type="transmembrane region" description="Helical" evidence="4">
    <location>
        <begin position="277"/>
        <end position="296"/>
    </location>
</feature>
<dbReference type="RefSeq" id="WP_090259816.1">
    <property type="nucleotide sequence ID" value="NZ_FOIR01000003.1"/>
</dbReference>
<keyword evidence="2 4" id="KW-1133">Transmembrane helix</keyword>
<dbReference type="EMBL" id="FOIR01000003">
    <property type="protein sequence ID" value="SEW37017.1"/>
    <property type="molecule type" value="Genomic_DNA"/>
</dbReference>
<name>A0A1I0R8N9_9BACT</name>
<dbReference type="SUPFAM" id="SSF103473">
    <property type="entry name" value="MFS general substrate transporter"/>
    <property type="match status" value="1"/>
</dbReference>
<evidence type="ECO:0000256" key="4">
    <source>
        <dbReference type="SAM" id="Phobius"/>
    </source>
</evidence>
<keyword evidence="1 4" id="KW-0812">Transmembrane</keyword>
<evidence type="ECO:0000256" key="2">
    <source>
        <dbReference type="ARBA" id="ARBA00022989"/>
    </source>
</evidence>
<feature type="transmembrane region" description="Helical" evidence="4">
    <location>
        <begin position="214"/>
        <end position="237"/>
    </location>
</feature>
<dbReference type="PANTHER" id="PTHR23521:SF3">
    <property type="entry name" value="MFS TRANSPORTER"/>
    <property type="match status" value="1"/>
</dbReference>
<feature type="domain" description="Major facilitator superfamily (MFS) profile" evidence="5">
    <location>
        <begin position="1"/>
        <end position="391"/>
    </location>
</feature>
<dbReference type="GeneID" id="99987928"/>
<protein>
    <submittedName>
        <fullName evidence="6">Nitrate/nitrite transporter NarK</fullName>
    </submittedName>
</protein>
<evidence type="ECO:0000259" key="5">
    <source>
        <dbReference type="PROSITE" id="PS50850"/>
    </source>
</evidence>
<feature type="transmembrane region" description="Helical" evidence="4">
    <location>
        <begin position="100"/>
        <end position="119"/>
    </location>
</feature>
<organism evidence="6 7">
    <name type="scientific">Roseivirga pacifica</name>
    <dbReference type="NCBI Taxonomy" id="1267423"/>
    <lineage>
        <taxon>Bacteria</taxon>
        <taxon>Pseudomonadati</taxon>
        <taxon>Bacteroidota</taxon>
        <taxon>Cytophagia</taxon>
        <taxon>Cytophagales</taxon>
        <taxon>Roseivirgaceae</taxon>
        <taxon>Roseivirga</taxon>
    </lineage>
</organism>
<sequence>MNKTPNRILPTIVFSQFAGTSLWFAGNAILPQIQISWNLPDNSIAHVTSMVMLGFIAGTFTFAIFSIADRFKPSMVFLTCAVLGALMNASLLVFPGSFTVLLVARFLTGIFIAGIYPVGMKIASDWFEGKLGKALGFLVGALVIGSAFPHLLNYTGGQISWKLVLIGTSVLSVLGGLAMYLLVGEGPFRKKGAHFQPSKLLEVFKKKDFRSAAFGYFGHMWELYTFWAFLPFIINYYNQQHQVYINPSLWTFIIMAMGALGCVFGGYISIKQGSAKVAFKFLTLSGILCAVSPAFYQMEQSQFLAVLMLWGFAVIGDSAQFSSLNATTAPRNYVGTALTIAVSIGFLLTIPSIQLMGYLSGKMPTEWLLLTLVVGPIFGLFYTRGLIQQPKKKKRS</sequence>
<evidence type="ECO:0000313" key="6">
    <source>
        <dbReference type="EMBL" id="SEW37017.1"/>
    </source>
</evidence>
<feature type="transmembrane region" description="Helical" evidence="4">
    <location>
        <begin position="333"/>
        <end position="355"/>
    </location>
</feature>